<dbReference type="EMBL" id="JAAGYU010000052">
    <property type="protein sequence ID" value="NEL77072.1"/>
    <property type="molecule type" value="Genomic_DNA"/>
</dbReference>
<gene>
    <name evidence="3" type="ORF">DB769_16890</name>
    <name evidence="2" type="ORF">G3W61_12560</name>
    <name evidence="1" type="ORF">XP315_08635</name>
</gene>
<accession>A0A6P0FKG2</accession>
<evidence type="ECO:0000313" key="2">
    <source>
        <dbReference type="EMBL" id="NEL77072.1"/>
    </source>
</evidence>
<dbReference type="RefSeq" id="WP_046932086.1">
    <property type="nucleotide sequence ID" value="NZ_CP116305.1"/>
</dbReference>
<dbReference type="Pfam" id="PF05939">
    <property type="entry name" value="Phage_min_tail"/>
    <property type="match status" value="1"/>
</dbReference>
<dbReference type="EMBL" id="PUUL01000103">
    <property type="protein sequence ID" value="RXD51389.1"/>
    <property type="molecule type" value="Genomic_DNA"/>
</dbReference>
<protein>
    <submittedName>
        <fullName evidence="2">Phage tail protein</fullName>
    </submittedName>
</protein>
<sequence>MAEVFTWPVRLEASGTATFAVRAAQFGDGYRQTSADGLNSKRQSWNVSRVGKQALIRQIADFLDAHVGRSFLWTPPLSTQGYYQCTGYNSVAHGADNYTLSATFEQHFQP</sequence>
<dbReference type="EMBL" id="JZUY01000036">
    <property type="protein sequence ID" value="KLC07937.1"/>
    <property type="molecule type" value="Genomic_DNA"/>
</dbReference>
<comment type="caution">
    <text evidence="2">The sequence shown here is derived from an EMBL/GenBank/DDBJ whole genome shotgun (WGS) entry which is preliminary data.</text>
</comment>
<organism evidence="2 6">
    <name type="scientific">Xanthomonas perforans</name>
    <dbReference type="NCBI Taxonomy" id="442694"/>
    <lineage>
        <taxon>Bacteria</taxon>
        <taxon>Pseudomonadati</taxon>
        <taxon>Pseudomonadota</taxon>
        <taxon>Gammaproteobacteria</taxon>
        <taxon>Lysobacterales</taxon>
        <taxon>Lysobacteraceae</taxon>
        <taxon>Xanthomonas</taxon>
    </lineage>
</organism>
<reference evidence="2 6" key="3">
    <citation type="submission" date="2019-11" db="EMBL/GenBank/DDBJ databases">
        <title>Genome-resolved metagenomics to study the prevalence of co-infection and intraspecific heterogeneity among plant pathogen metapopulations.</title>
        <authorList>
            <person name="Newberry E."/>
            <person name="Bhandari R."/>
            <person name="Kemble J."/>
            <person name="Sikora E."/>
            <person name="Potnis N."/>
        </authorList>
    </citation>
    <scope>NUCLEOTIDE SEQUENCE [LARGE SCALE GENOMIC DNA]</scope>
    <source>
        <strain evidence="2">Xp_Tom_Tuscaloosa_18b</strain>
    </source>
</reference>
<keyword evidence="4" id="KW-1185">Reference proteome</keyword>
<reference evidence="1 4" key="1">
    <citation type="submission" date="2015-02" db="EMBL/GenBank/DDBJ databases">
        <title>Whole genome sequencing of multiple isolates of three species of pepper and tomato-infecting xanthomonads reveals genetic diversity in field strains and pinpoints effectors responsible for host specificity.</title>
        <authorList>
            <person name="Schwartz A."/>
            <person name="Dahlbeck D."/>
            <person name="Staskawicz B."/>
            <person name="Bart R."/>
            <person name="Potnis N."/>
            <person name="Minsavage G."/>
            <person name="Timilsina S."/>
            <person name="Goss E."/>
            <person name="Jones J."/>
            <person name="Vallad G."/>
            <person name="Barak J."/>
            <person name="Miller S."/>
            <person name="Ritchie D."/>
            <person name="Martins J.Jr."/>
            <person name="Patane J.S."/>
            <person name="Setubal J.C."/>
        </authorList>
    </citation>
    <scope>NUCLEOTIDE SEQUENCE [LARGE SCALE GENOMIC DNA]</scope>
    <source>
        <strain evidence="1 4">Xp3-15</strain>
    </source>
</reference>
<evidence type="ECO:0000313" key="3">
    <source>
        <dbReference type="EMBL" id="RXD51389.1"/>
    </source>
</evidence>
<dbReference type="AlphaFoldDB" id="A0A6P0FKG2"/>
<proteinExistence type="predicted"/>
<dbReference type="Proteomes" id="UP000471082">
    <property type="component" value="Unassembled WGS sequence"/>
</dbReference>
<dbReference type="Proteomes" id="UP000289372">
    <property type="component" value="Unassembled WGS sequence"/>
</dbReference>
<dbReference type="Proteomes" id="UP000035369">
    <property type="component" value="Unassembled WGS sequence"/>
</dbReference>
<dbReference type="InterPro" id="IPR010265">
    <property type="entry name" value="Phage_lambda_TipM"/>
</dbReference>
<evidence type="ECO:0000313" key="6">
    <source>
        <dbReference type="Proteomes" id="UP000471082"/>
    </source>
</evidence>
<evidence type="ECO:0000313" key="5">
    <source>
        <dbReference type="Proteomes" id="UP000289372"/>
    </source>
</evidence>
<reference evidence="3 5" key="2">
    <citation type="submission" date="2018-02" db="EMBL/GenBank/DDBJ databases">
        <title>Characterization of Xanthomonas diversity in transplant houses and field plants.</title>
        <authorList>
            <person name="Abrahamian P."/>
            <person name="Timilsina S."/>
            <person name="Minsavage G.V."/>
            <person name="Goss E.M."/>
            <person name="Jones J.B."/>
            <person name="Vallad G.E."/>
        </authorList>
    </citation>
    <scope>NUCLEOTIDE SEQUENCE [LARGE SCALE GENOMIC DNA]</scope>
    <source>
        <strain evidence="3 5">GEV2132</strain>
    </source>
</reference>
<evidence type="ECO:0000313" key="1">
    <source>
        <dbReference type="EMBL" id="KLC07937.1"/>
    </source>
</evidence>
<evidence type="ECO:0000313" key="4">
    <source>
        <dbReference type="Proteomes" id="UP000035369"/>
    </source>
</evidence>
<name>A0A6P0FKG2_XANPE</name>